<accession>A0ABS5KR62</accession>
<comment type="similarity">
    <text evidence="1">Belongs to the thioesterase family.</text>
</comment>
<evidence type="ECO:0000259" key="2">
    <source>
        <dbReference type="Pfam" id="PF00975"/>
    </source>
</evidence>
<dbReference type="SUPFAM" id="SSF53474">
    <property type="entry name" value="alpha/beta-Hydrolases"/>
    <property type="match status" value="1"/>
</dbReference>
<dbReference type="PANTHER" id="PTHR11487">
    <property type="entry name" value="THIOESTERASE"/>
    <property type="match status" value="1"/>
</dbReference>
<evidence type="ECO:0000313" key="3">
    <source>
        <dbReference type="EMBL" id="MBS2548528.1"/>
    </source>
</evidence>
<dbReference type="InterPro" id="IPR029058">
    <property type="entry name" value="AB_hydrolase_fold"/>
</dbReference>
<dbReference type="RefSeq" id="WP_212010106.1">
    <property type="nucleotide sequence ID" value="NZ_JAAFYZ010000050.1"/>
</dbReference>
<reference evidence="3 4" key="1">
    <citation type="submission" date="2020-02" db="EMBL/GenBank/DDBJ databases">
        <title>Acidophilic actinobacteria isolated from forest soil.</title>
        <authorList>
            <person name="Golinska P."/>
        </authorList>
    </citation>
    <scope>NUCLEOTIDE SEQUENCE [LARGE SCALE GENOMIC DNA]</scope>
    <source>
        <strain evidence="3 4">NL8</strain>
    </source>
</reference>
<keyword evidence="4" id="KW-1185">Reference proteome</keyword>
<name>A0ABS5KR62_9ACTN</name>
<comment type="caution">
    <text evidence="3">The sequence shown here is derived from an EMBL/GenBank/DDBJ whole genome shotgun (WGS) entry which is preliminary data.</text>
</comment>
<dbReference type="InterPro" id="IPR001031">
    <property type="entry name" value="Thioesterase"/>
</dbReference>
<dbReference type="PANTHER" id="PTHR11487:SF0">
    <property type="entry name" value="S-ACYL FATTY ACID SYNTHASE THIOESTERASE, MEDIUM CHAIN"/>
    <property type="match status" value="1"/>
</dbReference>
<dbReference type="Proteomes" id="UP000730482">
    <property type="component" value="Unassembled WGS sequence"/>
</dbReference>
<dbReference type="Pfam" id="PF00975">
    <property type="entry name" value="Thioesterase"/>
    <property type="match status" value="1"/>
</dbReference>
<sequence>MTSVLERSGAWLPAADPDRTLRLICFPHAGGTPSLYHDWPRLLDPAIQVVPVLLAGRGLRSHQQPVSVLQPLVQEVVQALVRAGHTDRFAMFGHSMGALLAYEVACALRDRGLPEPEHLFVSASKAPHLYGAAAGWPTNDTDLRRMVGELGGLGPDEEMGLAYLERRLPVLRADLRLCAEYVWTPRTPLNCPMTAFSADGDPVATPAQMEAWREYTANSLLRRHLPDGHFYLNHDAGRAALLRFVRADLDRLFHTVGAGHTHQLPEDSRWTG</sequence>
<dbReference type="EMBL" id="JAAFYZ010000050">
    <property type="protein sequence ID" value="MBS2548528.1"/>
    <property type="molecule type" value="Genomic_DNA"/>
</dbReference>
<dbReference type="InterPro" id="IPR012223">
    <property type="entry name" value="TEII"/>
</dbReference>
<evidence type="ECO:0000313" key="4">
    <source>
        <dbReference type="Proteomes" id="UP000730482"/>
    </source>
</evidence>
<gene>
    <name evidence="3" type="ORF">KGQ19_16800</name>
</gene>
<organism evidence="3 4">
    <name type="scientific">Catenulispora pinistramenti</name>
    <dbReference type="NCBI Taxonomy" id="2705254"/>
    <lineage>
        <taxon>Bacteria</taxon>
        <taxon>Bacillati</taxon>
        <taxon>Actinomycetota</taxon>
        <taxon>Actinomycetes</taxon>
        <taxon>Catenulisporales</taxon>
        <taxon>Catenulisporaceae</taxon>
        <taxon>Catenulispora</taxon>
    </lineage>
</organism>
<protein>
    <submittedName>
        <fullName evidence="3">Thioesterase</fullName>
    </submittedName>
</protein>
<dbReference type="Gene3D" id="3.40.50.1820">
    <property type="entry name" value="alpha/beta hydrolase"/>
    <property type="match status" value="1"/>
</dbReference>
<proteinExistence type="inferred from homology"/>
<feature type="domain" description="Thioesterase" evidence="2">
    <location>
        <begin position="22"/>
        <end position="248"/>
    </location>
</feature>
<evidence type="ECO:0000256" key="1">
    <source>
        <dbReference type="ARBA" id="ARBA00007169"/>
    </source>
</evidence>